<comment type="caution">
    <text evidence="2">The sequence shown here is derived from an EMBL/GenBank/DDBJ whole genome shotgun (WGS) entry which is preliminary data.</text>
</comment>
<dbReference type="Proteomes" id="UP000037460">
    <property type="component" value="Unassembled WGS sequence"/>
</dbReference>
<reference evidence="3" key="1">
    <citation type="journal article" date="2015" name="PLoS Genet.">
        <title>Genome Sequence and Transcriptome Analyses of Chrysochromulina tobin: Metabolic Tools for Enhanced Algal Fitness in the Prominent Order Prymnesiales (Haptophyceae).</title>
        <authorList>
            <person name="Hovde B.T."/>
            <person name="Deodato C.R."/>
            <person name="Hunsperger H.M."/>
            <person name="Ryken S.A."/>
            <person name="Yost W."/>
            <person name="Jha R.K."/>
            <person name="Patterson J."/>
            <person name="Monnat R.J. Jr."/>
            <person name="Barlow S.B."/>
            <person name="Starkenburg S.R."/>
            <person name="Cattolico R.A."/>
        </authorList>
    </citation>
    <scope>NUCLEOTIDE SEQUENCE</scope>
    <source>
        <strain evidence="3">CCMP291</strain>
    </source>
</reference>
<dbReference type="PANTHER" id="PTHR34289">
    <property type="entry name" value="PROTEIN, PUTATIVE (DUF819)-RELATED"/>
    <property type="match status" value="1"/>
</dbReference>
<evidence type="ECO:0000313" key="3">
    <source>
        <dbReference type="Proteomes" id="UP000037460"/>
    </source>
</evidence>
<sequence>MAKNIGGGLNFVAVAAALRMSPLAFATALAVDNVMALVYFPLVAWLGRGLPDLPAADAAVSDATADGDAEPSPLAPMEARTDDGRQGAALAYTSPSS</sequence>
<feature type="region of interest" description="Disordered" evidence="1">
    <location>
        <begin position="61"/>
        <end position="97"/>
    </location>
</feature>
<gene>
    <name evidence="2" type="ORF">Ctob_011911</name>
</gene>
<evidence type="ECO:0000256" key="1">
    <source>
        <dbReference type="SAM" id="MobiDB-lite"/>
    </source>
</evidence>
<accession>A0A0M0KAK4</accession>
<dbReference type="InterPro" id="IPR008537">
    <property type="entry name" value="DUF819"/>
</dbReference>
<dbReference type="PANTHER" id="PTHR34289:SF8">
    <property type="entry name" value="DUF819 DOMAIN-CONTAINING PROTEIN"/>
    <property type="match status" value="1"/>
</dbReference>
<name>A0A0M0KAK4_9EUKA</name>
<keyword evidence="3" id="KW-1185">Reference proteome</keyword>
<dbReference type="AlphaFoldDB" id="A0A0M0KAK4"/>
<dbReference type="EMBL" id="JWZX01000726">
    <property type="protein sequence ID" value="KOO35860.1"/>
    <property type="molecule type" value="Genomic_DNA"/>
</dbReference>
<dbReference type="Pfam" id="PF05684">
    <property type="entry name" value="DUF819"/>
    <property type="match status" value="1"/>
</dbReference>
<dbReference type="OrthoDB" id="45797at2759"/>
<proteinExistence type="predicted"/>
<evidence type="ECO:0000313" key="2">
    <source>
        <dbReference type="EMBL" id="KOO35860.1"/>
    </source>
</evidence>
<protein>
    <submittedName>
        <fullName evidence="2">Uncharacterized protein</fullName>
    </submittedName>
</protein>
<organism evidence="2 3">
    <name type="scientific">Chrysochromulina tobinii</name>
    <dbReference type="NCBI Taxonomy" id="1460289"/>
    <lineage>
        <taxon>Eukaryota</taxon>
        <taxon>Haptista</taxon>
        <taxon>Haptophyta</taxon>
        <taxon>Prymnesiophyceae</taxon>
        <taxon>Prymnesiales</taxon>
        <taxon>Chrysochromulinaceae</taxon>
        <taxon>Chrysochromulina</taxon>
    </lineage>
</organism>